<dbReference type="Proteomes" id="UP000266673">
    <property type="component" value="Unassembled WGS sequence"/>
</dbReference>
<name>A0A397VGJ3_9GLOM</name>
<dbReference type="STRING" id="44941.A0A397VGJ3"/>
<gene>
    <name evidence="1" type="ORF">C2G38_2184550</name>
</gene>
<evidence type="ECO:0000313" key="2">
    <source>
        <dbReference type="Proteomes" id="UP000266673"/>
    </source>
</evidence>
<dbReference type="AlphaFoldDB" id="A0A397VGJ3"/>
<proteinExistence type="predicted"/>
<evidence type="ECO:0008006" key="3">
    <source>
        <dbReference type="Google" id="ProtNLM"/>
    </source>
</evidence>
<comment type="caution">
    <text evidence="1">The sequence shown here is derived from an EMBL/GenBank/DDBJ whole genome shotgun (WGS) entry which is preliminary data.</text>
</comment>
<keyword evidence="2" id="KW-1185">Reference proteome</keyword>
<dbReference type="OrthoDB" id="10261027at2759"/>
<protein>
    <recommendedName>
        <fullName evidence="3">Protein kinase domain-containing protein</fullName>
    </recommendedName>
</protein>
<reference evidence="1 2" key="1">
    <citation type="submission" date="2018-06" db="EMBL/GenBank/DDBJ databases">
        <title>Comparative genomics reveals the genomic features of Rhizophagus irregularis, R. cerebriforme, R. diaphanum and Gigaspora rosea, and their symbiotic lifestyle signature.</title>
        <authorList>
            <person name="Morin E."/>
            <person name="San Clemente H."/>
            <person name="Chen E.C.H."/>
            <person name="De La Providencia I."/>
            <person name="Hainaut M."/>
            <person name="Kuo A."/>
            <person name="Kohler A."/>
            <person name="Murat C."/>
            <person name="Tang N."/>
            <person name="Roy S."/>
            <person name="Loubradou J."/>
            <person name="Henrissat B."/>
            <person name="Grigoriev I.V."/>
            <person name="Corradi N."/>
            <person name="Roux C."/>
            <person name="Martin F.M."/>
        </authorList>
    </citation>
    <scope>NUCLEOTIDE SEQUENCE [LARGE SCALE GENOMIC DNA]</scope>
    <source>
        <strain evidence="1 2">DAOM 194757</strain>
    </source>
</reference>
<sequence length="358" mass="40760">MSFRKYVLSRKGDVENMTTGFTLQDQTNINSPNIYNNPSTADFIQVYEEWSMELAQDQTTISLPNVYNNPFLEWSTDFSQDQIKNFLQNLQITIRLWNGMQILLKLIQDQINQNPSIEWTACFTQEQTNTNLFNINNAGIAQHNEEQINNLQQKYNAKSTIENKNPASFRVLSGNKLIDDFIELTQLSSFSRNLNLEFIPYEQFTNIEYLAKGGLSTIYKATWDGGATIVDLGISKPVIELSDKNSIYGVIQVISGRRPFSDRKHDEYLILDILDGILPKIPTNTPKELLVTLLGKANNGEIKFTDNKRTNISPTEINDQAFYSSRPLTPLISKALPLQSMRLNSNVITDGDNVTIRQ</sequence>
<accession>A0A397VGJ3</accession>
<dbReference type="EMBL" id="QKWP01000538">
    <property type="protein sequence ID" value="RIB18446.1"/>
    <property type="molecule type" value="Genomic_DNA"/>
</dbReference>
<evidence type="ECO:0000313" key="1">
    <source>
        <dbReference type="EMBL" id="RIB18446.1"/>
    </source>
</evidence>
<organism evidence="1 2">
    <name type="scientific">Gigaspora rosea</name>
    <dbReference type="NCBI Taxonomy" id="44941"/>
    <lineage>
        <taxon>Eukaryota</taxon>
        <taxon>Fungi</taxon>
        <taxon>Fungi incertae sedis</taxon>
        <taxon>Mucoromycota</taxon>
        <taxon>Glomeromycotina</taxon>
        <taxon>Glomeromycetes</taxon>
        <taxon>Diversisporales</taxon>
        <taxon>Gigasporaceae</taxon>
        <taxon>Gigaspora</taxon>
    </lineage>
</organism>